<feature type="domain" description="G-protein coupled receptors family 1 profile" evidence="9">
    <location>
        <begin position="56"/>
        <end position="119"/>
    </location>
</feature>
<dbReference type="PANTHER" id="PTHR45695">
    <property type="entry name" value="LEUCOKININ RECEPTOR-RELATED"/>
    <property type="match status" value="1"/>
</dbReference>
<keyword evidence="11" id="KW-1185">Reference proteome</keyword>
<comment type="caution">
    <text evidence="10">The sequence shown here is derived from an EMBL/GenBank/DDBJ whole genome shotgun (WGS) entry which is preliminary data.</text>
</comment>
<dbReference type="AlphaFoldDB" id="A0ABD3URY7"/>
<dbReference type="Gene3D" id="1.20.1070.10">
    <property type="entry name" value="Rhodopsin 7-helix transmembrane proteins"/>
    <property type="match status" value="1"/>
</dbReference>
<dbReference type="PRINTS" id="PR00237">
    <property type="entry name" value="GPCRRHODOPSN"/>
</dbReference>
<comment type="subcellular location">
    <subcellularLocation>
        <location evidence="1">Membrane</location>
        <topology evidence="1">Multi-pass membrane protein</topology>
    </subcellularLocation>
</comment>
<evidence type="ECO:0000256" key="1">
    <source>
        <dbReference type="ARBA" id="ARBA00004141"/>
    </source>
</evidence>
<dbReference type="SUPFAM" id="SSF81321">
    <property type="entry name" value="Family A G protein-coupled receptor-like"/>
    <property type="match status" value="1"/>
</dbReference>
<dbReference type="CDD" id="cd00637">
    <property type="entry name" value="7tm_classA_rhodopsin-like"/>
    <property type="match status" value="1"/>
</dbReference>
<feature type="transmembrane region" description="Helical" evidence="8">
    <location>
        <begin position="38"/>
        <end position="65"/>
    </location>
</feature>
<dbReference type="GO" id="GO:0016020">
    <property type="term" value="C:membrane"/>
    <property type="evidence" value="ECO:0007669"/>
    <property type="project" value="UniProtKB-SubCell"/>
</dbReference>
<keyword evidence="4" id="KW-0297">G-protein coupled receptor</keyword>
<organism evidence="10 11">
    <name type="scientific">Sinanodonta woodiana</name>
    <name type="common">Chinese pond mussel</name>
    <name type="synonym">Anodonta woodiana</name>
    <dbReference type="NCBI Taxonomy" id="1069815"/>
    <lineage>
        <taxon>Eukaryota</taxon>
        <taxon>Metazoa</taxon>
        <taxon>Spiralia</taxon>
        <taxon>Lophotrochozoa</taxon>
        <taxon>Mollusca</taxon>
        <taxon>Bivalvia</taxon>
        <taxon>Autobranchia</taxon>
        <taxon>Heteroconchia</taxon>
        <taxon>Palaeoheterodonta</taxon>
        <taxon>Unionida</taxon>
        <taxon>Unionoidea</taxon>
        <taxon>Unionidae</taxon>
        <taxon>Unioninae</taxon>
        <taxon>Sinanodonta</taxon>
    </lineage>
</organism>
<protein>
    <recommendedName>
        <fullName evidence="9">G-protein coupled receptors family 1 profile domain-containing protein</fullName>
    </recommendedName>
</protein>
<dbReference type="EMBL" id="JBJQND010000015">
    <property type="protein sequence ID" value="KAL3851850.1"/>
    <property type="molecule type" value="Genomic_DNA"/>
</dbReference>
<dbReference type="Proteomes" id="UP001634394">
    <property type="component" value="Unassembled WGS sequence"/>
</dbReference>
<sequence length="119" mass="12959">MALAVIHANISNDSIHIAMGAGELYYLKHQFLNSHPHIVLPCLVILVVASVVGTAGNILILLAVARTKELRNVESFFIVNMACSDLYVTLIADPMNIQNSLSSYLPTHTSISMNVSLRN</sequence>
<evidence type="ECO:0000256" key="8">
    <source>
        <dbReference type="SAM" id="Phobius"/>
    </source>
</evidence>
<keyword evidence="5 8" id="KW-0472">Membrane</keyword>
<dbReference type="PROSITE" id="PS50262">
    <property type="entry name" value="G_PROTEIN_RECEP_F1_2"/>
    <property type="match status" value="1"/>
</dbReference>
<evidence type="ECO:0000256" key="3">
    <source>
        <dbReference type="ARBA" id="ARBA00022989"/>
    </source>
</evidence>
<evidence type="ECO:0000313" key="10">
    <source>
        <dbReference type="EMBL" id="KAL3851850.1"/>
    </source>
</evidence>
<accession>A0ABD3URY7</accession>
<keyword evidence="2 8" id="KW-0812">Transmembrane</keyword>
<dbReference type="InterPro" id="IPR017452">
    <property type="entry name" value="GPCR_Rhodpsn_7TM"/>
</dbReference>
<dbReference type="PANTHER" id="PTHR45695:SF9">
    <property type="entry name" value="LEUCOKININ RECEPTOR"/>
    <property type="match status" value="1"/>
</dbReference>
<evidence type="ECO:0000256" key="4">
    <source>
        <dbReference type="ARBA" id="ARBA00023040"/>
    </source>
</evidence>
<dbReference type="Pfam" id="PF00001">
    <property type="entry name" value="7tm_1"/>
    <property type="match status" value="1"/>
</dbReference>
<evidence type="ECO:0000256" key="7">
    <source>
        <dbReference type="ARBA" id="ARBA00023224"/>
    </source>
</evidence>
<gene>
    <name evidence="10" type="ORF">ACJMK2_015552</name>
</gene>
<evidence type="ECO:0000313" key="11">
    <source>
        <dbReference type="Proteomes" id="UP001634394"/>
    </source>
</evidence>
<evidence type="ECO:0000256" key="2">
    <source>
        <dbReference type="ARBA" id="ARBA00022692"/>
    </source>
</evidence>
<evidence type="ECO:0000259" key="9">
    <source>
        <dbReference type="PROSITE" id="PS50262"/>
    </source>
</evidence>
<keyword evidence="6" id="KW-0675">Receptor</keyword>
<name>A0ABD3URY7_SINWO</name>
<evidence type="ECO:0000256" key="5">
    <source>
        <dbReference type="ARBA" id="ARBA00023136"/>
    </source>
</evidence>
<dbReference type="InterPro" id="IPR000276">
    <property type="entry name" value="GPCR_Rhodpsn"/>
</dbReference>
<keyword evidence="3 8" id="KW-1133">Transmembrane helix</keyword>
<proteinExistence type="predicted"/>
<dbReference type="GO" id="GO:0004930">
    <property type="term" value="F:G protein-coupled receptor activity"/>
    <property type="evidence" value="ECO:0007669"/>
    <property type="project" value="UniProtKB-KW"/>
</dbReference>
<reference evidence="10 11" key="1">
    <citation type="submission" date="2024-11" db="EMBL/GenBank/DDBJ databases">
        <title>Chromosome-level genome assembly of the freshwater bivalve Anodonta woodiana.</title>
        <authorList>
            <person name="Chen X."/>
        </authorList>
    </citation>
    <scope>NUCLEOTIDE SEQUENCE [LARGE SCALE GENOMIC DNA]</scope>
    <source>
        <strain evidence="10">MN2024</strain>
        <tissue evidence="10">Gills</tissue>
    </source>
</reference>
<evidence type="ECO:0000256" key="6">
    <source>
        <dbReference type="ARBA" id="ARBA00023170"/>
    </source>
</evidence>
<keyword evidence="7" id="KW-0807">Transducer</keyword>